<protein>
    <submittedName>
        <fullName evidence="1">Uncharacterized protein</fullName>
    </submittedName>
</protein>
<dbReference type="Proteomes" id="UP001163878">
    <property type="component" value="Chromosome"/>
</dbReference>
<keyword evidence="2" id="KW-1185">Reference proteome</keyword>
<proteinExistence type="predicted"/>
<reference evidence="1" key="1">
    <citation type="submission" date="2022-10" db="EMBL/GenBank/DDBJ databases">
        <title>Cytochrome P450 Catalyzes Benzene Ring Formation in the Biosynthesis of Trialkyl-Substituted Aromatic Polyketides.</title>
        <authorList>
            <person name="Zhao E."/>
            <person name="Ge H."/>
        </authorList>
    </citation>
    <scope>NUCLEOTIDE SEQUENCE</scope>
    <source>
        <strain evidence="1">NA0869</strain>
    </source>
</reference>
<evidence type="ECO:0000313" key="1">
    <source>
        <dbReference type="EMBL" id="UYQ61033.1"/>
    </source>
</evidence>
<accession>A0ABY6I223</accession>
<evidence type="ECO:0000313" key="2">
    <source>
        <dbReference type="Proteomes" id="UP001163878"/>
    </source>
</evidence>
<dbReference type="EMBL" id="CP107567">
    <property type="protein sequence ID" value="UYQ61033.1"/>
    <property type="molecule type" value="Genomic_DNA"/>
</dbReference>
<name>A0ABY6I223_STRPE</name>
<gene>
    <name evidence="1" type="ORF">OGH68_05845</name>
</gene>
<sequence length="81" mass="8944">MSPHSATAHGRRRLVVPVRAVYEESVLHPTDPPIYRELLQLWASRGRTLPGRRDPEWIGLAAPLVPSARVSASQARRGGGR</sequence>
<organism evidence="1 2">
    <name type="scientific">Streptomyces peucetius</name>
    <dbReference type="NCBI Taxonomy" id="1950"/>
    <lineage>
        <taxon>Bacteria</taxon>
        <taxon>Bacillati</taxon>
        <taxon>Actinomycetota</taxon>
        <taxon>Actinomycetes</taxon>
        <taxon>Kitasatosporales</taxon>
        <taxon>Streptomycetaceae</taxon>
        <taxon>Streptomyces</taxon>
    </lineage>
</organism>